<organism evidence="1">
    <name type="scientific">Rhizophora mucronata</name>
    <name type="common">Asiatic mangrove</name>
    <dbReference type="NCBI Taxonomy" id="61149"/>
    <lineage>
        <taxon>Eukaryota</taxon>
        <taxon>Viridiplantae</taxon>
        <taxon>Streptophyta</taxon>
        <taxon>Embryophyta</taxon>
        <taxon>Tracheophyta</taxon>
        <taxon>Spermatophyta</taxon>
        <taxon>Magnoliopsida</taxon>
        <taxon>eudicotyledons</taxon>
        <taxon>Gunneridae</taxon>
        <taxon>Pentapetalae</taxon>
        <taxon>rosids</taxon>
        <taxon>fabids</taxon>
        <taxon>Malpighiales</taxon>
        <taxon>Rhizophoraceae</taxon>
        <taxon>Rhizophora</taxon>
    </lineage>
</organism>
<reference evidence="1" key="1">
    <citation type="submission" date="2018-02" db="EMBL/GenBank/DDBJ databases">
        <title>Rhizophora mucronata_Transcriptome.</title>
        <authorList>
            <person name="Meera S.P."/>
            <person name="Sreeshan A."/>
            <person name="Augustine A."/>
        </authorList>
    </citation>
    <scope>NUCLEOTIDE SEQUENCE</scope>
    <source>
        <tissue evidence="1">Leaf</tissue>
    </source>
</reference>
<name>A0A2P2KLP6_RHIMU</name>
<proteinExistence type="predicted"/>
<dbReference type="AlphaFoldDB" id="A0A2P2KLP6"/>
<protein>
    <submittedName>
        <fullName evidence="1">Uncharacterized protein</fullName>
    </submittedName>
</protein>
<dbReference type="EMBL" id="GGEC01026167">
    <property type="protein sequence ID" value="MBX06651.1"/>
    <property type="molecule type" value="Transcribed_RNA"/>
</dbReference>
<sequence>MPFSLYFILFVVDSTVLHQSTIYNRSLLVLLTMDTLSSVVCY</sequence>
<evidence type="ECO:0000313" key="1">
    <source>
        <dbReference type="EMBL" id="MBX06651.1"/>
    </source>
</evidence>
<accession>A0A2P2KLP6</accession>